<evidence type="ECO:0000259" key="5">
    <source>
        <dbReference type="Pfam" id="PF17101"/>
    </source>
</evidence>
<dbReference type="EMBL" id="FLUQ01000001">
    <property type="protein sequence ID" value="SBV96059.1"/>
    <property type="molecule type" value="Genomic_DNA"/>
</dbReference>
<dbReference type="InterPro" id="IPR047141">
    <property type="entry name" value="Stealth"/>
</dbReference>
<evidence type="ECO:0000256" key="1">
    <source>
        <dbReference type="ARBA" id="ARBA00007583"/>
    </source>
</evidence>
<dbReference type="Pfam" id="PF17102">
    <property type="entry name" value="Stealth_CR3"/>
    <property type="match status" value="1"/>
</dbReference>
<evidence type="ECO:0000259" key="6">
    <source>
        <dbReference type="Pfam" id="PF17102"/>
    </source>
</evidence>
<evidence type="ECO:0000256" key="3">
    <source>
        <dbReference type="ARBA" id="ARBA00023169"/>
    </source>
</evidence>
<feature type="domain" description="Stealth protein CR1 conserved region 1" evidence="5">
    <location>
        <begin position="20"/>
        <end position="41"/>
    </location>
</feature>
<feature type="domain" description="Stealth protein CR2 conserved region 2" evidence="4">
    <location>
        <begin position="62"/>
        <end position="162"/>
    </location>
</feature>
<dbReference type="Pfam" id="PF17101">
    <property type="entry name" value="Stealth_CR1"/>
    <property type="match status" value="1"/>
</dbReference>
<dbReference type="InterPro" id="IPR021520">
    <property type="entry name" value="Stealth_CR2"/>
</dbReference>
<dbReference type="InterPro" id="IPR031357">
    <property type="entry name" value="Stealth_CR3"/>
</dbReference>
<dbReference type="Pfam" id="PF17103">
    <property type="entry name" value="Stealth_CR4"/>
    <property type="match status" value="1"/>
</dbReference>
<gene>
    <name evidence="8" type="ORF">KL86DPRO_10979</name>
</gene>
<proteinExistence type="inferred from homology"/>
<protein>
    <submittedName>
        <fullName evidence="8">Uncharacterized protein</fullName>
    </submittedName>
</protein>
<feature type="domain" description="Stealth protein CR4 conserved region 4" evidence="7">
    <location>
        <begin position="304"/>
        <end position="346"/>
    </location>
</feature>
<dbReference type="InterPro" id="IPR031356">
    <property type="entry name" value="Stealth_CR4"/>
</dbReference>
<keyword evidence="3" id="KW-0270">Exopolysaccharide synthesis</keyword>
<evidence type="ECO:0000259" key="7">
    <source>
        <dbReference type="Pfam" id="PF17103"/>
    </source>
</evidence>
<dbReference type="PANTHER" id="PTHR24045">
    <property type="match status" value="1"/>
</dbReference>
<evidence type="ECO:0000313" key="8">
    <source>
        <dbReference type="EMBL" id="SBV96059.1"/>
    </source>
</evidence>
<sequence length="348" mass="38766">MDSSASNRATAQSAVASLPEIDAVFTWVDGADPVWLARKRALQEALFGKERDAPDDADNAARFSDNDELRYALRSLARYAPWIRKVHLVTADQKPAWLNTDAVNLVSHRDIFPDDVPLPVFSTRPIEFCVHRVPGLAEHFLYCNDDFMLGRPVAPGEFFRPGGSPLLWVLKRGEDHMRAVAGKLNSPVSHASAIARAHGLIKERYGRSFPYIVRHYPRSMVRSSAYALWDAFPEAVRATLLAPFRSPADVSVTILYPLYLLAEGLGEARIINGPRQFFDVVSGKGPAYMGASLGEKSTVRKMRMIRALRPRTFCINDAPGASAADRDDLRRFLEALFPEPCKYELPGI</sequence>
<dbReference type="GO" id="GO:0000271">
    <property type="term" value="P:polysaccharide biosynthetic process"/>
    <property type="evidence" value="ECO:0007669"/>
    <property type="project" value="UniProtKB-KW"/>
</dbReference>
<evidence type="ECO:0000256" key="2">
    <source>
        <dbReference type="ARBA" id="ARBA00022679"/>
    </source>
</evidence>
<dbReference type="AlphaFoldDB" id="A0A212J9I2"/>
<reference evidence="8" key="1">
    <citation type="submission" date="2016-04" db="EMBL/GenBank/DDBJ databases">
        <authorList>
            <person name="Evans L.H."/>
            <person name="Alamgir A."/>
            <person name="Owens N."/>
            <person name="Weber N.D."/>
            <person name="Virtaneva K."/>
            <person name="Barbian K."/>
            <person name="Babar A."/>
            <person name="Rosenke K."/>
        </authorList>
    </citation>
    <scope>NUCLEOTIDE SEQUENCE</scope>
    <source>
        <strain evidence="8">86</strain>
    </source>
</reference>
<dbReference type="InterPro" id="IPR031358">
    <property type="entry name" value="Stealth_CR1"/>
</dbReference>
<dbReference type="PANTHER" id="PTHR24045:SF0">
    <property type="entry name" value="N-ACETYLGLUCOSAMINE-1-PHOSPHOTRANSFERASE SUBUNITS ALPHA_BETA"/>
    <property type="match status" value="1"/>
</dbReference>
<dbReference type="GO" id="GO:0016772">
    <property type="term" value="F:transferase activity, transferring phosphorus-containing groups"/>
    <property type="evidence" value="ECO:0007669"/>
    <property type="project" value="InterPro"/>
</dbReference>
<accession>A0A212J9I2</accession>
<keyword evidence="2" id="KW-0808">Transferase</keyword>
<feature type="domain" description="Stealth protein CR3 conserved region 3" evidence="6">
    <location>
        <begin position="215"/>
        <end position="260"/>
    </location>
</feature>
<organism evidence="8">
    <name type="scientific">uncultured delta proteobacterium</name>
    <dbReference type="NCBI Taxonomy" id="34034"/>
    <lineage>
        <taxon>Bacteria</taxon>
        <taxon>Deltaproteobacteria</taxon>
        <taxon>environmental samples</taxon>
    </lineage>
</organism>
<name>A0A212J9I2_9DELT</name>
<evidence type="ECO:0000259" key="4">
    <source>
        <dbReference type="Pfam" id="PF11380"/>
    </source>
</evidence>
<dbReference type="Pfam" id="PF11380">
    <property type="entry name" value="Stealth_CR2"/>
    <property type="match status" value="1"/>
</dbReference>
<comment type="similarity">
    <text evidence="1">Belongs to the stealth family.</text>
</comment>